<gene>
    <name evidence="7" type="ORF">SAMN05518846_107122</name>
</gene>
<keyword evidence="4 6" id="KW-1133">Transmembrane helix</keyword>
<sequence length="361" mass="37219">MGWSYAAIAIALFFAMNIGASGTAASMGAAYGSGAVRNKRLAMGLVAIAALLGAVLGGGEVVKTISGGIIPSNLMIVETVVIVLASATLTLFGANLLGVPLSTSEVTVGSIVGVGLAYQSLYLQSLLVIVTFWLIIPVVAFFGAYAIGKLIHRINVRYPDLQKKGTNTERWLRWLLVGCGVYEAFSAGMNNVANAVGPLVGAGLMNTDSGIWIGGAAVAVGCLALGGKVLETNGKKITSLSLLQGSAVSATGGTLVIVASLFGIPVPLTQATTCAILGVGTAENGFKLWQKGIIKQIIMVWIVSPVSSLAVSFAFVHVFLRSDLYMLAALISVFVATLGFIGLIRLIRRENSSINDQGGGI</sequence>
<dbReference type="GO" id="GO:0035435">
    <property type="term" value="P:phosphate ion transmembrane transport"/>
    <property type="evidence" value="ECO:0007669"/>
    <property type="project" value="TreeGrafter"/>
</dbReference>
<evidence type="ECO:0000256" key="2">
    <source>
        <dbReference type="ARBA" id="ARBA00022448"/>
    </source>
</evidence>
<proteinExistence type="inferred from homology"/>
<keyword evidence="3 6" id="KW-0812">Transmembrane</keyword>
<evidence type="ECO:0000313" key="8">
    <source>
        <dbReference type="Proteomes" id="UP000198915"/>
    </source>
</evidence>
<feature type="transmembrane region" description="Helical" evidence="6">
    <location>
        <begin position="209"/>
        <end position="230"/>
    </location>
</feature>
<dbReference type="Pfam" id="PF01384">
    <property type="entry name" value="PHO4"/>
    <property type="match status" value="1"/>
</dbReference>
<evidence type="ECO:0000313" key="7">
    <source>
        <dbReference type="EMBL" id="SFJ97200.1"/>
    </source>
</evidence>
<feature type="transmembrane region" description="Helical" evidence="6">
    <location>
        <begin position="121"/>
        <end position="147"/>
    </location>
</feature>
<keyword evidence="6" id="KW-0592">Phosphate transport</keyword>
<dbReference type="EMBL" id="FORT01000007">
    <property type="protein sequence ID" value="SFJ97200.1"/>
    <property type="molecule type" value="Genomic_DNA"/>
</dbReference>
<reference evidence="8" key="1">
    <citation type="submission" date="2016-10" db="EMBL/GenBank/DDBJ databases">
        <authorList>
            <person name="Varghese N."/>
            <person name="Submissions S."/>
        </authorList>
    </citation>
    <scope>NUCLEOTIDE SEQUENCE [LARGE SCALE GENOMIC DNA]</scope>
    <source>
        <strain evidence="8">OK042</strain>
    </source>
</reference>
<dbReference type="Proteomes" id="UP000198915">
    <property type="component" value="Unassembled WGS sequence"/>
</dbReference>
<comment type="similarity">
    <text evidence="6">Belongs to the inorganic phosphate transporter (PiT) (TC 2.A.20) family.</text>
</comment>
<protein>
    <recommendedName>
        <fullName evidence="6">Phosphate transporter</fullName>
    </recommendedName>
</protein>
<keyword evidence="5 6" id="KW-0472">Membrane</keyword>
<keyword evidence="8" id="KW-1185">Reference proteome</keyword>
<accession>A0A1I3VPW7</accession>
<dbReference type="RefSeq" id="WP_092268643.1">
    <property type="nucleotide sequence ID" value="NZ_BJOE01000021.1"/>
</dbReference>
<evidence type="ECO:0000256" key="5">
    <source>
        <dbReference type="ARBA" id="ARBA00023136"/>
    </source>
</evidence>
<comment type="subcellular location">
    <subcellularLocation>
        <location evidence="1 6">Membrane</location>
        <topology evidence="1 6">Multi-pass membrane protein</topology>
    </subcellularLocation>
</comment>
<evidence type="ECO:0000256" key="1">
    <source>
        <dbReference type="ARBA" id="ARBA00004141"/>
    </source>
</evidence>
<organism evidence="7 8">
    <name type="scientific">Brevibacillus centrosporus</name>
    <dbReference type="NCBI Taxonomy" id="54910"/>
    <lineage>
        <taxon>Bacteria</taxon>
        <taxon>Bacillati</taxon>
        <taxon>Bacillota</taxon>
        <taxon>Bacilli</taxon>
        <taxon>Bacillales</taxon>
        <taxon>Paenibacillaceae</taxon>
        <taxon>Brevibacillus</taxon>
    </lineage>
</organism>
<feature type="transmembrane region" description="Helical" evidence="6">
    <location>
        <begin position="171"/>
        <end position="189"/>
    </location>
</feature>
<dbReference type="GO" id="GO:0005315">
    <property type="term" value="F:phosphate transmembrane transporter activity"/>
    <property type="evidence" value="ECO:0007669"/>
    <property type="project" value="InterPro"/>
</dbReference>
<feature type="transmembrane region" description="Helical" evidence="6">
    <location>
        <begin position="242"/>
        <end position="262"/>
    </location>
</feature>
<dbReference type="GO" id="GO:0016020">
    <property type="term" value="C:membrane"/>
    <property type="evidence" value="ECO:0007669"/>
    <property type="project" value="UniProtKB-SubCell"/>
</dbReference>
<dbReference type="STRING" id="1884381.SAMN05518846_107122"/>
<dbReference type="InterPro" id="IPR001204">
    <property type="entry name" value="Phos_transporter"/>
</dbReference>
<feature type="transmembrane region" description="Helical" evidence="6">
    <location>
        <begin position="326"/>
        <end position="347"/>
    </location>
</feature>
<evidence type="ECO:0000256" key="4">
    <source>
        <dbReference type="ARBA" id="ARBA00022989"/>
    </source>
</evidence>
<dbReference type="PANTHER" id="PTHR11101">
    <property type="entry name" value="PHOSPHATE TRANSPORTER"/>
    <property type="match status" value="1"/>
</dbReference>
<feature type="transmembrane region" description="Helical" evidence="6">
    <location>
        <begin position="268"/>
        <end position="286"/>
    </location>
</feature>
<dbReference type="AlphaFoldDB" id="A0A1I3VPW7"/>
<feature type="transmembrane region" description="Helical" evidence="6">
    <location>
        <begin position="42"/>
        <end position="62"/>
    </location>
</feature>
<feature type="transmembrane region" description="Helical" evidence="6">
    <location>
        <begin position="74"/>
        <end position="101"/>
    </location>
</feature>
<feature type="transmembrane region" description="Helical" evidence="6">
    <location>
        <begin position="298"/>
        <end position="320"/>
    </location>
</feature>
<evidence type="ECO:0000256" key="3">
    <source>
        <dbReference type="ARBA" id="ARBA00022692"/>
    </source>
</evidence>
<dbReference type="PANTHER" id="PTHR11101:SF80">
    <property type="entry name" value="PHOSPHATE TRANSPORTER"/>
    <property type="match status" value="1"/>
</dbReference>
<evidence type="ECO:0000256" key="6">
    <source>
        <dbReference type="RuleBase" id="RU363058"/>
    </source>
</evidence>
<keyword evidence="2 6" id="KW-0813">Transport</keyword>
<name>A0A1I3VPW7_9BACL</name>